<proteinExistence type="predicted"/>
<dbReference type="AlphaFoldDB" id="A0A4V2F866"/>
<reference evidence="3 4" key="1">
    <citation type="submission" date="2019-02" db="EMBL/GenBank/DDBJ databases">
        <title>Genomic Encyclopedia of Type Strains, Phase IV (KMG-IV): sequencing the most valuable type-strain genomes for metagenomic binning, comparative biology and taxonomic classification.</title>
        <authorList>
            <person name="Goeker M."/>
        </authorList>
    </citation>
    <scope>NUCLEOTIDE SEQUENCE [LARGE SCALE GENOMIC DNA]</scope>
    <source>
        <strain evidence="3 4">DSM 29486</strain>
    </source>
</reference>
<keyword evidence="1" id="KW-1133">Transmembrane helix</keyword>
<dbReference type="Pfam" id="PF13349">
    <property type="entry name" value="DUF4097"/>
    <property type="match status" value="1"/>
</dbReference>
<evidence type="ECO:0000313" key="3">
    <source>
        <dbReference type="EMBL" id="RZT02347.1"/>
    </source>
</evidence>
<dbReference type="EMBL" id="SGXF01000001">
    <property type="protein sequence ID" value="RZT02347.1"/>
    <property type="molecule type" value="Genomic_DNA"/>
</dbReference>
<feature type="transmembrane region" description="Helical" evidence="1">
    <location>
        <begin position="7"/>
        <end position="32"/>
    </location>
</feature>
<evidence type="ECO:0000313" key="4">
    <source>
        <dbReference type="Proteomes" id="UP000292927"/>
    </source>
</evidence>
<keyword evidence="1" id="KW-0812">Transmembrane</keyword>
<evidence type="ECO:0000259" key="2">
    <source>
        <dbReference type="Pfam" id="PF13349"/>
    </source>
</evidence>
<name>A0A4V2F866_9FIRM</name>
<protein>
    <submittedName>
        <fullName evidence="3">Putative adhesin</fullName>
    </submittedName>
</protein>
<feature type="domain" description="DUF4097" evidence="2">
    <location>
        <begin position="56"/>
        <end position="187"/>
    </location>
</feature>
<gene>
    <name evidence="3" type="ORF">EV209_0460</name>
</gene>
<keyword evidence="4" id="KW-1185">Reference proteome</keyword>
<dbReference type="InterPro" id="IPR025164">
    <property type="entry name" value="Toastrack_DUF4097"/>
</dbReference>
<accession>A0A4V2F866</accession>
<keyword evidence="1" id="KW-0472">Membrane</keyword>
<organism evidence="3 4">
    <name type="scientific">Cuneatibacter caecimuris</name>
    <dbReference type="NCBI Taxonomy" id="1796618"/>
    <lineage>
        <taxon>Bacteria</taxon>
        <taxon>Bacillati</taxon>
        <taxon>Bacillota</taxon>
        <taxon>Clostridia</taxon>
        <taxon>Lachnospirales</taxon>
        <taxon>Lachnospiraceae</taxon>
        <taxon>Cuneatibacter</taxon>
    </lineage>
</organism>
<comment type="caution">
    <text evidence="3">The sequence shown here is derived from an EMBL/GenBank/DDBJ whole genome shotgun (WGS) entry which is preliminary data.</text>
</comment>
<dbReference type="Proteomes" id="UP000292927">
    <property type="component" value="Unassembled WGS sequence"/>
</dbReference>
<dbReference type="RefSeq" id="WP_130432645.1">
    <property type="nucleotide sequence ID" value="NZ_SGXF01000001.1"/>
</dbReference>
<dbReference type="OrthoDB" id="1936592at2"/>
<sequence>MKKSTKVFGIIALIFAAAGIVLMVTGIALGGIKQSREVRFSGEIDIEETYTDVRSLDFDLGLSSVKIEEGDAFSIRGNRLPSNFTSKVKNGIWKIDADYYWMDWIGVGPLEEESTVVITLPKGTVLDSADISVGMGKLELDTLNAGEIELEAGAGEVKADRLTGRIVDLSCGMGKISFGSADVEKSLKAECGMGSIEGEIHGKEDDYSYSIECGMGSVELGSLKWGGFGKEEKQKVKKGSKELKAECGMGSISISFDEK</sequence>
<evidence type="ECO:0000256" key="1">
    <source>
        <dbReference type="SAM" id="Phobius"/>
    </source>
</evidence>